<gene>
    <name evidence="2" type="ORF">BN2475_60010</name>
</gene>
<evidence type="ECO:0000256" key="1">
    <source>
        <dbReference type="SAM" id="MobiDB-lite"/>
    </source>
</evidence>
<keyword evidence="3" id="KW-1185">Reference proteome</keyword>
<proteinExistence type="predicted"/>
<protein>
    <submittedName>
        <fullName evidence="2">Uncharacterized protein</fullName>
    </submittedName>
</protein>
<reference evidence="2 3" key="1">
    <citation type="submission" date="2016-12" db="EMBL/GenBank/DDBJ databases">
        <authorList>
            <person name="Song W.-J."/>
            <person name="Kurnit D.M."/>
        </authorList>
    </citation>
    <scope>NUCLEOTIDE SEQUENCE [LARGE SCALE GENOMIC DNA]</scope>
    <source>
        <strain evidence="2 3">STM7296</strain>
    </source>
</reference>
<sequence length="81" mass="9189">MSYLDISKLFNTIHKHRPVLMDLEPTLMDMRNGQTHGGPDIRLDESCLSIADRPDWADSDQKDRSTSRNTEDARGVGYAEP</sequence>
<dbReference type="STRING" id="1247936.BN2475_60010"/>
<dbReference type="Proteomes" id="UP000187012">
    <property type="component" value="Unassembled WGS sequence"/>
</dbReference>
<feature type="region of interest" description="Disordered" evidence="1">
    <location>
        <begin position="52"/>
        <end position="81"/>
    </location>
</feature>
<accession>A0A1N7RLF2</accession>
<dbReference type="EMBL" id="CYGX02000006">
    <property type="protein sequence ID" value="SIT35933.1"/>
    <property type="molecule type" value="Genomic_DNA"/>
</dbReference>
<evidence type="ECO:0000313" key="2">
    <source>
        <dbReference type="EMBL" id="SIT35933.1"/>
    </source>
</evidence>
<name>A0A1N7RLF2_9BURK</name>
<organism evidence="2 3">
    <name type="scientific">Paraburkholderia ribeironis</name>
    <dbReference type="NCBI Taxonomy" id="1247936"/>
    <lineage>
        <taxon>Bacteria</taxon>
        <taxon>Pseudomonadati</taxon>
        <taxon>Pseudomonadota</taxon>
        <taxon>Betaproteobacteria</taxon>
        <taxon>Burkholderiales</taxon>
        <taxon>Burkholderiaceae</taxon>
        <taxon>Paraburkholderia</taxon>
    </lineage>
</organism>
<evidence type="ECO:0000313" key="3">
    <source>
        <dbReference type="Proteomes" id="UP000187012"/>
    </source>
</evidence>
<feature type="compositionally biased region" description="Basic and acidic residues" evidence="1">
    <location>
        <begin position="52"/>
        <end position="74"/>
    </location>
</feature>
<dbReference type="AlphaFoldDB" id="A0A1N7RLF2"/>